<keyword evidence="2" id="KW-1185">Reference proteome</keyword>
<dbReference type="Proteomes" id="UP000053927">
    <property type="component" value="Unassembled WGS sequence"/>
</dbReference>
<name>R7RY13_STEHR</name>
<feature type="non-terminal residue" evidence="1">
    <location>
        <position position="1"/>
    </location>
</feature>
<accession>R7RY13</accession>
<evidence type="ECO:0000313" key="2">
    <source>
        <dbReference type="Proteomes" id="UP000053927"/>
    </source>
</evidence>
<dbReference type="AlphaFoldDB" id="R7RY13"/>
<gene>
    <name evidence="1" type="ORF">STEHIDRAFT_34378</name>
</gene>
<dbReference type="EMBL" id="JH687401">
    <property type="protein sequence ID" value="EIM79785.1"/>
    <property type="molecule type" value="Genomic_DNA"/>
</dbReference>
<proteinExistence type="predicted"/>
<organism evidence="1 2">
    <name type="scientific">Stereum hirsutum (strain FP-91666)</name>
    <name type="common">White-rot fungus</name>
    <dbReference type="NCBI Taxonomy" id="721885"/>
    <lineage>
        <taxon>Eukaryota</taxon>
        <taxon>Fungi</taxon>
        <taxon>Dikarya</taxon>
        <taxon>Basidiomycota</taxon>
        <taxon>Agaricomycotina</taxon>
        <taxon>Agaricomycetes</taxon>
        <taxon>Russulales</taxon>
        <taxon>Stereaceae</taxon>
        <taxon>Stereum</taxon>
    </lineage>
</organism>
<protein>
    <submittedName>
        <fullName evidence="1">Uncharacterized protein</fullName>
    </submittedName>
</protein>
<evidence type="ECO:0000313" key="1">
    <source>
        <dbReference type="EMBL" id="EIM79785.1"/>
    </source>
</evidence>
<dbReference type="GeneID" id="18804506"/>
<dbReference type="OMA" id="DSHEHRA"/>
<reference evidence="2" key="1">
    <citation type="journal article" date="2012" name="Science">
        <title>The Paleozoic origin of enzymatic lignin decomposition reconstructed from 31 fungal genomes.</title>
        <authorList>
            <person name="Floudas D."/>
            <person name="Binder M."/>
            <person name="Riley R."/>
            <person name="Barry K."/>
            <person name="Blanchette R.A."/>
            <person name="Henrissat B."/>
            <person name="Martinez A.T."/>
            <person name="Otillar R."/>
            <person name="Spatafora J.W."/>
            <person name="Yadav J.S."/>
            <person name="Aerts A."/>
            <person name="Benoit I."/>
            <person name="Boyd A."/>
            <person name="Carlson A."/>
            <person name="Copeland A."/>
            <person name="Coutinho P.M."/>
            <person name="de Vries R.P."/>
            <person name="Ferreira P."/>
            <person name="Findley K."/>
            <person name="Foster B."/>
            <person name="Gaskell J."/>
            <person name="Glotzer D."/>
            <person name="Gorecki P."/>
            <person name="Heitman J."/>
            <person name="Hesse C."/>
            <person name="Hori C."/>
            <person name="Igarashi K."/>
            <person name="Jurgens J.A."/>
            <person name="Kallen N."/>
            <person name="Kersten P."/>
            <person name="Kohler A."/>
            <person name="Kuees U."/>
            <person name="Kumar T.K.A."/>
            <person name="Kuo A."/>
            <person name="LaButti K."/>
            <person name="Larrondo L.F."/>
            <person name="Lindquist E."/>
            <person name="Ling A."/>
            <person name="Lombard V."/>
            <person name="Lucas S."/>
            <person name="Lundell T."/>
            <person name="Martin R."/>
            <person name="McLaughlin D.J."/>
            <person name="Morgenstern I."/>
            <person name="Morin E."/>
            <person name="Murat C."/>
            <person name="Nagy L.G."/>
            <person name="Nolan M."/>
            <person name="Ohm R.A."/>
            <person name="Patyshakuliyeva A."/>
            <person name="Rokas A."/>
            <person name="Ruiz-Duenas F.J."/>
            <person name="Sabat G."/>
            <person name="Salamov A."/>
            <person name="Samejima M."/>
            <person name="Schmutz J."/>
            <person name="Slot J.C."/>
            <person name="St John F."/>
            <person name="Stenlid J."/>
            <person name="Sun H."/>
            <person name="Sun S."/>
            <person name="Syed K."/>
            <person name="Tsang A."/>
            <person name="Wiebenga A."/>
            <person name="Young D."/>
            <person name="Pisabarro A."/>
            <person name="Eastwood D.C."/>
            <person name="Martin F."/>
            <person name="Cullen D."/>
            <person name="Grigoriev I.V."/>
            <person name="Hibbett D.S."/>
        </authorList>
    </citation>
    <scope>NUCLEOTIDE SEQUENCE [LARGE SCALE GENOMIC DNA]</scope>
    <source>
        <strain evidence="2">FP-91666</strain>
    </source>
</reference>
<feature type="non-terminal residue" evidence="1">
    <location>
        <position position="114"/>
    </location>
</feature>
<dbReference type="RefSeq" id="XP_007311032.1">
    <property type="nucleotide sequence ID" value="XM_007310970.1"/>
</dbReference>
<sequence length="114" mass="12877">SVIEDFRIGQEFVRGVQLATLDNGGLDLETVDRLRNPLRTPLNITDPDFRLSLDIFLATRNASQKTYHDIHQAMQRHNPESAVPSHAQMKRRVAELSGVTPTIHHMCINSCLAF</sequence>
<dbReference type="OrthoDB" id="2742740at2759"/>
<dbReference type="KEGG" id="shs:STEHIDRAFT_34378"/>